<reference evidence="1 2" key="1">
    <citation type="submission" date="2007-10" db="EMBL/GenBank/DDBJ databases">
        <title>Complete sequence of Desulfococcus oleovorans Hxd3.</title>
        <authorList>
            <consortium name="US DOE Joint Genome Institute"/>
            <person name="Copeland A."/>
            <person name="Lucas S."/>
            <person name="Lapidus A."/>
            <person name="Barry K."/>
            <person name="Glavina del Rio T."/>
            <person name="Dalin E."/>
            <person name="Tice H."/>
            <person name="Pitluck S."/>
            <person name="Kiss H."/>
            <person name="Brettin T."/>
            <person name="Bruce D."/>
            <person name="Detter J.C."/>
            <person name="Han C."/>
            <person name="Schmutz J."/>
            <person name="Larimer F."/>
            <person name="Land M."/>
            <person name="Hauser L."/>
            <person name="Kyrpides N."/>
            <person name="Kim E."/>
            <person name="Wawrik B."/>
            <person name="Richardson P."/>
        </authorList>
    </citation>
    <scope>NUCLEOTIDE SEQUENCE [LARGE SCALE GENOMIC DNA]</scope>
    <source>
        <strain evidence="2">DSM 6200 / JCM 39069 / Hxd3</strain>
    </source>
</reference>
<name>A8ZWT2_DESOH</name>
<dbReference type="Proteomes" id="UP000008561">
    <property type="component" value="Chromosome"/>
</dbReference>
<dbReference type="STRING" id="96561.Dole_2610"/>
<dbReference type="AlphaFoldDB" id="A8ZWT2"/>
<gene>
    <name evidence="1" type="ordered locus">Dole_2610</name>
</gene>
<evidence type="ECO:0000313" key="2">
    <source>
        <dbReference type="Proteomes" id="UP000008561"/>
    </source>
</evidence>
<dbReference type="eggNOG" id="COG3386">
    <property type="taxonomic scope" value="Bacteria"/>
</dbReference>
<evidence type="ECO:0008006" key="3">
    <source>
        <dbReference type="Google" id="ProtNLM"/>
    </source>
</evidence>
<proteinExistence type="predicted"/>
<protein>
    <recommendedName>
        <fullName evidence="3">SMP-30/Gluconolactonase/LRE-like region domain-containing protein</fullName>
    </recommendedName>
</protein>
<dbReference type="KEGG" id="dol:Dole_2610"/>
<accession>A8ZWT2</accession>
<dbReference type="Gene3D" id="2.120.10.30">
    <property type="entry name" value="TolB, C-terminal domain"/>
    <property type="match status" value="2"/>
</dbReference>
<sequence length="302" mass="31536">MLKKSIKIAAISFLVLVGLVVLLVAAGVVNTLYLTKGISGGANGIFFDKNDRLYIASVLGGAVHVMDTGTGEILETLSKEESVDGPDDVEVTPGGDIYYTDILQGNICRRAADGDVTKQHIATGVNSIAISKEGRVFVGLAILGDALYEVDPDLKKPPRLVSGARGQFNGSDFGPDGRLYTALNLAGKIVSTNVDADNPVTTELETDIQTVATGLPTVAGVKFNAKGELYASTFLGNIWKIEPATGARELVADVGCIGIDNIAIDSRDIVFVSNTLNGLIYEVLPDGGTRPVNKKGGGSDPA</sequence>
<dbReference type="HOGENOM" id="CLU_920484_0_0_7"/>
<organism evidence="1 2">
    <name type="scientific">Desulfosudis oleivorans (strain DSM 6200 / JCM 39069 / Hxd3)</name>
    <name type="common">Desulfococcus oleovorans</name>
    <dbReference type="NCBI Taxonomy" id="96561"/>
    <lineage>
        <taxon>Bacteria</taxon>
        <taxon>Pseudomonadati</taxon>
        <taxon>Thermodesulfobacteriota</taxon>
        <taxon>Desulfobacteria</taxon>
        <taxon>Desulfobacterales</taxon>
        <taxon>Desulfosudaceae</taxon>
        <taxon>Desulfosudis</taxon>
    </lineage>
</organism>
<dbReference type="SUPFAM" id="SSF63829">
    <property type="entry name" value="Calcium-dependent phosphotriesterase"/>
    <property type="match status" value="1"/>
</dbReference>
<dbReference type="PANTHER" id="PTHR40274">
    <property type="entry name" value="VIRGINIAMYCIN B LYASE"/>
    <property type="match status" value="1"/>
</dbReference>
<evidence type="ECO:0000313" key="1">
    <source>
        <dbReference type="EMBL" id="ABW68413.1"/>
    </source>
</evidence>
<keyword evidence="2" id="KW-1185">Reference proteome</keyword>
<dbReference type="InterPro" id="IPR011042">
    <property type="entry name" value="6-blade_b-propeller_TolB-like"/>
</dbReference>
<dbReference type="PANTHER" id="PTHR40274:SF4">
    <property type="entry name" value="BLL1406 PROTEIN"/>
    <property type="match status" value="1"/>
</dbReference>
<dbReference type="EMBL" id="CP000859">
    <property type="protein sequence ID" value="ABW68413.1"/>
    <property type="molecule type" value="Genomic_DNA"/>
</dbReference>
<dbReference type="InterPro" id="IPR051344">
    <property type="entry name" value="Vgb"/>
</dbReference>